<keyword evidence="2" id="KW-1185">Reference proteome</keyword>
<gene>
    <name evidence="1" type="ORF">J2Z65_006439</name>
</gene>
<evidence type="ECO:0000313" key="2">
    <source>
        <dbReference type="Proteomes" id="UP001519344"/>
    </source>
</evidence>
<organism evidence="1 2">
    <name type="scientific">Paenibacillus aceris</name>
    <dbReference type="NCBI Taxonomy" id="869555"/>
    <lineage>
        <taxon>Bacteria</taxon>
        <taxon>Bacillati</taxon>
        <taxon>Bacillota</taxon>
        <taxon>Bacilli</taxon>
        <taxon>Bacillales</taxon>
        <taxon>Paenibacillaceae</taxon>
        <taxon>Paenibacillus</taxon>
    </lineage>
</organism>
<proteinExistence type="predicted"/>
<comment type="caution">
    <text evidence="1">The sequence shown here is derived from an EMBL/GenBank/DDBJ whole genome shotgun (WGS) entry which is preliminary data.</text>
</comment>
<name>A0ABS4I922_9BACL</name>
<sequence length="45" mass="5350">MTDSSKEEHDYVVKTMSPKMRKIRTTEELILALKEILDHCTNEER</sequence>
<evidence type="ECO:0000313" key="1">
    <source>
        <dbReference type="EMBL" id="MBP1967175.1"/>
    </source>
</evidence>
<protein>
    <submittedName>
        <fullName evidence="1">Uncharacterized protein</fullName>
    </submittedName>
</protein>
<dbReference type="Proteomes" id="UP001519344">
    <property type="component" value="Unassembled WGS sequence"/>
</dbReference>
<dbReference type="EMBL" id="JAGGKV010000029">
    <property type="protein sequence ID" value="MBP1967175.1"/>
    <property type="molecule type" value="Genomic_DNA"/>
</dbReference>
<reference evidence="1 2" key="1">
    <citation type="submission" date="2021-03" db="EMBL/GenBank/DDBJ databases">
        <title>Genomic Encyclopedia of Type Strains, Phase IV (KMG-IV): sequencing the most valuable type-strain genomes for metagenomic binning, comparative biology and taxonomic classification.</title>
        <authorList>
            <person name="Goeker M."/>
        </authorList>
    </citation>
    <scope>NUCLEOTIDE SEQUENCE [LARGE SCALE GENOMIC DNA]</scope>
    <source>
        <strain evidence="1 2">DSM 24950</strain>
    </source>
</reference>
<accession>A0ABS4I922</accession>